<accession>A0ABP3ETV8</accession>
<dbReference type="RefSeq" id="WP_344653982.1">
    <property type="nucleotide sequence ID" value="NZ_BAAAGX010000037.1"/>
</dbReference>
<name>A0ABP3ETV8_9ACTN</name>
<sequence length="189" mass="20247">MSPVAARRPQRADARRNYDRLLDAAREAVAQHGADASLDDIARRAGVGSGTLYRHFPTRAALLEAVFHEQIDGLCAQAAARLDDPDPAAALGAWLEAVLRHSIRNRGMAAALRTEHTDSTWCHATMQESAGRLLTRAQAAGALRAEVPVGDLLRLINGLALANPEHSDDAERSAVRMLGYALAGMRAPS</sequence>
<dbReference type="InterPro" id="IPR049445">
    <property type="entry name" value="TetR_SbtR-like_C"/>
</dbReference>
<gene>
    <name evidence="6" type="ORF">GCM10009539_77980</name>
</gene>
<dbReference type="PRINTS" id="PR00455">
    <property type="entry name" value="HTHTETR"/>
</dbReference>
<organism evidence="6 7">
    <name type="scientific">Cryptosporangium japonicum</name>
    <dbReference type="NCBI Taxonomy" id="80872"/>
    <lineage>
        <taxon>Bacteria</taxon>
        <taxon>Bacillati</taxon>
        <taxon>Actinomycetota</taxon>
        <taxon>Actinomycetes</taxon>
        <taxon>Cryptosporangiales</taxon>
        <taxon>Cryptosporangiaceae</taxon>
        <taxon>Cryptosporangium</taxon>
    </lineage>
</organism>
<proteinExistence type="predicted"/>
<keyword evidence="3" id="KW-0804">Transcription</keyword>
<protein>
    <submittedName>
        <fullName evidence="6">TetR/AcrR family transcriptional regulator</fullName>
    </submittedName>
</protein>
<dbReference type="InterPro" id="IPR050109">
    <property type="entry name" value="HTH-type_TetR-like_transc_reg"/>
</dbReference>
<dbReference type="PROSITE" id="PS50977">
    <property type="entry name" value="HTH_TETR_2"/>
    <property type="match status" value="1"/>
</dbReference>
<keyword evidence="7" id="KW-1185">Reference proteome</keyword>
<evidence type="ECO:0000313" key="6">
    <source>
        <dbReference type="EMBL" id="GAA0278523.1"/>
    </source>
</evidence>
<dbReference type="Proteomes" id="UP001500967">
    <property type="component" value="Unassembled WGS sequence"/>
</dbReference>
<dbReference type="EMBL" id="BAAAGX010000037">
    <property type="protein sequence ID" value="GAA0278523.1"/>
    <property type="molecule type" value="Genomic_DNA"/>
</dbReference>
<evidence type="ECO:0000313" key="7">
    <source>
        <dbReference type="Proteomes" id="UP001500967"/>
    </source>
</evidence>
<dbReference type="Pfam" id="PF21597">
    <property type="entry name" value="TetR_C_43"/>
    <property type="match status" value="1"/>
</dbReference>
<reference evidence="7" key="1">
    <citation type="journal article" date="2019" name="Int. J. Syst. Evol. Microbiol.">
        <title>The Global Catalogue of Microorganisms (GCM) 10K type strain sequencing project: providing services to taxonomists for standard genome sequencing and annotation.</title>
        <authorList>
            <consortium name="The Broad Institute Genomics Platform"/>
            <consortium name="The Broad Institute Genome Sequencing Center for Infectious Disease"/>
            <person name="Wu L."/>
            <person name="Ma J."/>
        </authorList>
    </citation>
    <scope>NUCLEOTIDE SEQUENCE [LARGE SCALE GENOMIC DNA]</scope>
    <source>
        <strain evidence="7">JCM 10425</strain>
    </source>
</reference>
<dbReference type="InterPro" id="IPR036271">
    <property type="entry name" value="Tet_transcr_reg_TetR-rel_C_sf"/>
</dbReference>
<dbReference type="PANTHER" id="PTHR30055">
    <property type="entry name" value="HTH-TYPE TRANSCRIPTIONAL REGULATOR RUTR"/>
    <property type="match status" value="1"/>
</dbReference>
<dbReference type="InterPro" id="IPR009057">
    <property type="entry name" value="Homeodomain-like_sf"/>
</dbReference>
<dbReference type="Pfam" id="PF00440">
    <property type="entry name" value="TetR_N"/>
    <property type="match status" value="1"/>
</dbReference>
<evidence type="ECO:0000259" key="5">
    <source>
        <dbReference type="PROSITE" id="PS50977"/>
    </source>
</evidence>
<evidence type="ECO:0000256" key="3">
    <source>
        <dbReference type="ARBA" id="ARBA00023163"/>
    </source>
</evidence>
<feature type="DNA-binding region" description="H-T-H motif" evidence="4">
    <location>
        <begin position="37"/>
        <end position="56"/>
    </location>
</feature>
<evidence type="ECO:0000256" key="1">
    <source>
        <dbReference type="ARBA" id="ARBA00023015"/>
    </source>
</evidence>
<feature type="domain" description="HTH tetR-type" evidence="5">
    <location>
        <begin position="15"/>
        <end position="74"/>
    </location>
</feature>
<evidence type="ECO:0000256" key="4">
    <source>
        <dbReference type="PROSITE-ProRule" id="PRU00335"/>
    </source>
</evidence>
<dbReference type="SUPFAM" id="SSF46689">
    <property type="entry name" value="Homeodomain-like"/>
    <property type="match status" value="1"/>
</dbReference>
<evidence type="ECO:0000256" key="2">
    <source>
        <dbReference type="ARBA" id="ARBA00023125"/>
    </source>
</evidence>
<dbReference type="PANTHER" id="PTHR30055:SF234">
    <property type="entry name" value="HTH-TYPE TRANSCRIPTIONAL REGULATOR BETI"/>
    <property type="match status" value="1"/>
</dbReference>
<dbReference type="Gene3D" id="1.10.357.10">
    <property type="entry name" value="Tetracycline Repressor, domain 2"/>
    <property type="match status" value="1"/>
</dbReference>
<dbReference type="SUPFAM" id="SSF48498">
    <property type="entry name" value="Tetracyclin repressor-like, C-terminal domain"/>
    <property type="match status" value="1"/>
</dbReference>
<comment type="caution">
    <text evidence="6">The sequence shown here is derived from an EMBL/GenBank/DDBJ whole genome shotgun (WGS) entry which is preliminary data.</text>
</comment>
<keyword evidence="1" id="KW-0805">Transcription regulation</keyword>
<keyword evidence="2 4" id="KW-0238">DNA-binding</keyword>
<dbReference type="InterPro" id="IPR001647">
    <property type="entry name" value="HTH_TetR"/>
</dbReference>